<proteinExistence type="predicted"/>
<name>A0A3B0ZER9_9ZZZZ</name>
<dbReference type="GO" id="GO:0006644">
    <property type="term" value="P:phospholipid metabolic process"/>
    <property type="evidence" value="ECO:0007669"/>
    <property type="project" value="InterPro"/>
</dbReference>
<keyword evidence="1" id="KW-0547">Nucleotide-binding</keyword>
<protein>
    <submittedName>
        <fullName evidence="1">Putative helicase</fullName>
    </submittedName>
</protein>
<sequence length="144" mass="16236">MKIVWIVLLSCIVNVAVASDLKPFTSDGCSVFPDGTLKEKDLWLSCCIEHDRAYWLGGTHKEKKRADVRLEKYVVGIGEPFIATLMKAGVRIGGSPYFPTPLRWGYGWAYSRGYAPLTELELKTVERVLSESESEMPHLENIKE</sequence>
<keyword evidence="1" id="KW-0347">Helicase</keyword>
<dbReference type="GO" id="GO:0004623">
    <property type="term" value="F:phospholipase A2 activity"/>
    <property type="evidence" value="ECO:0007669"/>
    <property type="project" value="InterPro"/>
</dbReference>
<dbReference type="GO" id="GO:0050482">
    <property type="term" value="P:arachidonate secretion"/>
    <property type="evidence" value="ECO:0007669"/>
    <property type="project" value="InterPro"/>
</dbReference>
<dbReference type="GO" id="GO:0004386">
    <property type="term" value="F:helicase activity"/>
    <property type="evidence" value="ECO:0007669"/>
    <property type="project" value="UniProtKB-KW"/>
</dbReference>
<accession>A0A3B0ZER9</accession>
<dbReference type="EMBL" id="UOFQ01000066">
    <property type="protein sequence ID" value="VAW87520.1"/>
    <property type="molecule type" value="Genomic_DNA"/>
</dbReference>
<keyword evidence="1" id="KW-0067">ATP-binding</keyword>
<keyword evidence="1" id="KW-0378">Hydrolase</keyword>
<evidence type="ECO:0000313" key="1">
    <source>
        <dbReference type="EMBL" id="VAW87520.1"/>
    </source>
</evidence>
<dbReference type="InterPro" id="IPR036444">
    <property type="entry name" value="PLipase_A2_dom_sf"/>
</dbReference>
<gene>
    <name evidence="1" type="ORF">MNBD_GAMMA17-144</name>
</gene>
<dbReference type="SUPFAM" id="SSF48619">
    <property type="entry name" value="Phospholipase A2, PLA2"/>
    <property type="match status" value="1"/>
</dbReference>
<organism evidence="1">
    <name type="scientific">hydrothermal vent metagenome</name>
    <dbReference type="NCBI Taxonomy" id="652676"/>
    <lineage>
        <taxon>unclassified sequences</taxon>
        <taxon>metagenomes</taxon>
        <taxon>ecological metagenomes</taxon>
    </lineage>
</organism>
<reference evidence="1" key="1">
    <citation type="submission" date="2018-06" db="EMBL/GenBank/DDBJ databases">
        <authorList>
            <person name="Zhirakovskaya E."/>
        </authorList>
    </citation>
    <scope>NUCLEOTIDE SEQUENCE</scope>
</reference>
<dbReference type="AlphaFoldDB" id="A0A3B0ZER9"/>